<reference evidence="3" key="2">
    <citation type="submission" date="2018-02" db="UniProtKB">
        <authorList>
            <consortium name="EnsemblPlants"/>
        </authorList>
    </citation>
    <scope>IDENTIFICATION</scope>
    <source>
        <strain evidence="3">Williams 82</strain>
    </source>
</reference>
<sequence length="125" mass="13570">MQSIHDLAQHRPIISMEDFMAQVVWPGVQPYPMGGGEAPIAQDRQPDPKVTLDDTPEETSEDTSAATPMEVTKEGDGVADIDYVTDMIVAQGTWDPWPTPTQDTPLPAQDAPSSPQDDPTPAQEE</sequence>
<gene>
    <name evidence="2" type="ORF">GLYMA_U004600</name>
</gene>
<dbReference type="EnsemblPlants" id="KRG88560">
    <property type="protein sequence ID" value="KRG88560"/>
    <property type="gene ID" value="GLYMA_U004600"/>
</dbReference>
<dbReference type="EnsemblPlants" id="KRG88559">
    <property type="protein sequence ID" value="KRG88559"/>
    <property type="gene ID" value="GLYMA_U004600"/>
</dbReference>
<dbReference type="AlphaFoldDB" id="A0A0R0E400"/>
<feature type="region of interest" description="Disordered" evidence="1">
    <location>
        <begin position="32"/>
        <end position="78"/>
    </location>
</feature>
<evidence type="ECO:0000256" key="1">
    <source>
        <dbReference type="SAM" id="MobiDB-lite"/>
    </source>
</evidence>
<name>A0A0R0E400_SOYBN</name>
<feature type="compositionally biased region" description="Low complexity" evidence="1">
    <location>
        <begin position="93"/>
        <end position="105"/>
    </location>
</feature>
<dbReference type="Gramene" id="KRG88559">
    <property type="protein sequence ID" value="KRG88559"/>
    <property type="gene ID" value="GLYMA_U004600"/>
</dbReference>
<evidence type="ECO:0000313" key="4">
    <source>
        <dbReference type="Proteomes" id="UP000008827"/>
    </source>
</evidence>
<reference evidence="2" key="1">
    <citation type="journal article" date="2010" name="Nature">
        <title>Genome sequence of the palaeopolyploid soybean.</title>
        <authorList>
            <person name="Schmutz J."/>
            <person name="Cannon S.B."/>
            <person name="Schlueter J."/>
            <person name="Ma J."/>
            <person name="Mitros T."/>
            <person name="Nelson W."/>
            <person name="Hyten D.L."/>
            <person name="Song Q."/>
            <person name="Thelen J.J."/>
            <person name="Cheng J."/>
            <person name="Xu D."/>
            <person name="Hellsten U."/>
            <person name="May G.D."/>
            <person name="Yu Y."/>
            <person name="Sakurai T."/>
            <person name="Umezawa T."/>
            <person name="Bhattacharyya M.K."/>
            <person name="Sandhu D."/>
            <person name="Valliyodan B."/>
            <person name="Lindquist E."/>
            <person name="Peto M."/>
            <person name="Grant D."/>
            <person name="Shu S."/>
            <person name="Goodstein D."/>
            <person name="Barry K."/>
            <person name="Futrell-Griggs M."/>
            <person name="Abernathy B."/>
            <person name="Du J."/>
            <person name="Tian Z."/>
            <person name="Zhu L."/>
            <person name="Gill N."/>
            <person name="Joshi T."/>
            <person name="Libault M."/>
            <person name="Sethuraman A."/>
            <person name="Zhang X.-C."/>
            <person name="Shinozaki K."/>
            <person name="Nguyen H.T."/>
            <person name="Wing R.A."/>
            <person name="Cregan P."/>
            <person name="Specht J."/>
            <person name="Grimwood J."/>
            <person name="Rokhsar D."/>
            <person name="Stacey G."/>
            <person name="Shoemaker R.C."/>
            <person name="Jackson S.A."/>
        </authorList>
    </citation>
    <scope>NUCLEOTIDE SEQUENCE</scope>
    <source>
        <tissue evidence="2">Callus</tissue>
    </source>
</reference>
<accession>A0A0R0E400</accession>
<reference evidence="2" key="3">
    <citation type="submission" date="2018-07" db="EMBL/GenBank/DDBJ databases">
        <title>WGS assembly of Glycine max.</title>
        <authorList>
            <person name="Schmutz J."/>
            <person name="Cannon S."/>
            <person name="Schlueter J."/>
            <person name="Ma J."/>
            <person name="Mitros T."/>
            <person name="Nelson W."/>
            <person name="Hyten D."/>
            <person name="Song Q."/>
            <person name="Thelen J."/>
            <person name="Cheng J."/>
            <person name="Xu D."/>
            <person name="Hellsten U."/>
            <person name="May G."/>
            <person name="Yu Y."/>
            <person name="Sakurai T."/>
            <person name="Umezawa T."/>
            <person name="Bhattacharyya M."/>
            <person name="Sandhu D."/>
            <person name="Valliyodan B."/>
            <person name="Lindquist E."/>
            <person name="Peto M."/>
            <person name="Grant D."/>
            <person name="Shu S."/>
            <person name="Goodstein D."/>
            <person name="Barry K."/>
            <person name="Futrell-Griggs M."/>
            <person name="Abernathy B."/>
            <person name="Du J."/>
            <person name="Tian Z."/>
            <person name="Zhu L."/>
            <person name="Gill N."/>
            <person name="Joshi T."/>
            <person name="Libault M."/>
            <person name="Sethuraman A."/>
            <person name="Zhang X."/>
            <person name="Shinozaki K."/>
            <person name="Nguyen H."/>
            <person name="Wing R."/>
            <person name="Cregan P."/>
            <person name="Specht J."/>
            <person name="Grimwood J."/>
            <person name="Rokhsar D."/>
            <person name="Stacey G."/>
            <person name="Shoemaker R."/>
            <person name="Jackson S."/>
        </authorList>
    </citation>
    <scope>NUCLEOTIDE SEQUENCE</scope>
    <source>
        <tissue evidence="2">Callus</tissue>
    </source>
</reference>
<keyword evidence="4" id="KW-1185">Reference proteome</keyword>
<dbReference type="Gramene" id="KRG88560">
    <property type="protein sequence ID" value="KRG88560"/>
    <property type="gene ID" value="GLYMA_U004600"/>
</dbReference>
<evidence type="ECO:0000313" key="2">
    <source>
        <dbReference type="EMBL" id="KRG88559.1"/>
    </source>
</evidence>
<protein>
    <submittedName>
        <fullName evidence="2 3">Uncharacterized protein</fullName>
    </submittedName>
</protein>
<proteinExistence type="predicted"/>
<organism evidence="3">
    <name type="scientific">Glycine max</name>
    <name type="common">Soybean</name>
    <name type="synonym">Glycine hispida</name>
    <dbReference type="NCBI Taxonomy" id="3847"/>
    <lineage>
        <taxon>Eukaryota</taxon>
        <taxon>Viridiplantae</taxon>
        <taxon>Streptophyta</taxon>
        <taxon>Embryophyta</taxon>
        <taxon>Tracheophyta</taxon>
        <taxon>Spermatophyta</taxon>
        <taxon>Magnoliopsida</taxon>
        <taxon>eudicotyledons</taxon>
        <taxon>Gunneridae</taxon>
        <taxon>Pentapetalae</taxon>
        <taxon>rosids</taxon>
        <taxon>fabids</taxon>
        <taxon>Fabales</taxon>
        <taxon>Fabaceae</taxon>
        <taxon>Papilionoideae</taxon>
        <taxon>50 kb inversion clade</taxon>
        <taxon>NPAAA clade</taxon>
        <taxon>indigoferoid/millettioid clade</taxon>
        <taxon>Phaseoleae</taxon>
        <taxon>Glycine</taxon>
        <taxon>Glycine subgen. Soja</taxon>
    </lineage>
</organism>
<feature type="region of interest" description="Disordered" evidence="1">
    <location>
        <begin position="92"/>
        <end position="125"/>
    </location>
</feature>
<dbReference type="Proteomes" id="UP000008827">
    <property type="component" value="Unassembled WGS sequence"/>
</dbReference>
<dbReference type="EMBL" id="KZ847224">
    <property type="protein sequence ID" value="KRG88560.1"/>
    <property type="molecule type" value="Genomic_DNA"/>
</dbReference>
<dbReference type="EMBL" id="KZ847224">
    <property type="protein sequence ID" value="KRG88559.1"/>
    <property type="molecule type" value="Genomic_DNA"/>
</dbReference>
<dbReference type="InParanoid" id="A0A0R0E400"/>
<evidence type="ECO:0000313" key="3">
    <source>
        <dbReference type="EnsemblPlants" id="KRG88559"/>
    </source>
</evidence>